<evidence type="ECO:0000256" key="1">
    <source>
        <dbReference type="ARBA" id="ARBA00004429"/>
    </source>
</evidence>
<keyword evidence="9" id="KW-1185">Reference proteome</keyword>
<accession>A0A1Y6FQC8</accession>
<dbReference type="Gene3D" id="1.20.1530.10">
    <property type="entry name" value="Na+/H+ antiporter like domain"/>
    <property type="match status" value="1"/>
</dbReference>
<evidence type="ECO:0000256" key="6">
    <source>
        <dbReference type="HAMAP-Rule" id="MF_01844"/>
    </source>
</evidence>
<name>A0A1Y6FQC8_9SPHN</name>
<keyword evidence="5 6" id="KW-0472">Membrane</keyword>
<feature type="transmembrane region" description="Helical" evidence="6">
    <location>
        <begin position="132"/>
        <end position="151"/>
    </location>
</feature>
<dbReference type="AlphaFoldDB" id="A0A1Y6FQC8"/>
<keyword evidence="6" id="KW-0406">Ion transport</keyword>
<feature type="transmembrane region" description="Helical" evidence="6">
    <location>
        <begin position="297"/>
        <end position="323"/>
    </location>
</feature>
<dbReference type="NCBIfam" id="NF007111">
    <property type="entry name" value="PRK09560.1"/>
    <property type="match status" value="1"/>
</dbReference>
<dbReference type="Pfam" id="PF06965">
    <property type="entry name" value="Na_H_antiport_1"/>
    <property type="match status" value="1"/>
</dbReference>
<evidence type="ECO:0000256" key="2">
    <source>
        <dbReference type="ARBA" id="ARBA00022475"/>
    </source>
</evidence>
<feature type="region of interest" description="Disordered" evidence="7">
    <location>
        <begin position="402"/>
        <end position="428"/>
    </location>
</feature>
<keyword evidence="6" id="KW-0739">Sodium transport</keyword>
<keyword evidence="6" id="KW-0915">Sodium</keyword>
<feature type="transmembrane region" description="Helical" evidence="6">
    <location>
        <begin position="187"/>
        <end position="203"/>
    </location>
</feature>
<evidence type="ECO:0000313" key="8">
    <source>
        <dbReference type="EMBL" id="SMQ76999.1"/>
    </source>
</evidence>
<dbReference type="PANTHER" id="PTHR30341:SF0">
    <property type="entry name" value="NA(+)_H(+) ANTIPORTER NHAA"/>
    <property type="match status" value="1"/>
</dbReference>
<dbReference type="GO" id="GO:0005886">
    <property type="term" value="C:plasma membrane"/>
    <property type="evidence" value="ECO:0007669"/>
    <property type="project" value="UniProtKB-SubCell"/>
</dbReference>
<keyword evidence="4 6" id="KW-1133">Transmembrane helix</keyword>
<reference evidence="9" key="1">
    <citation type="submission" date="2017-04" db="EMBL/GenBank/DDBJ databases">
        <authorList>
            <person name="Varghese N."/>
            <person name="Submissions S."/>
        </authorList>
    </citation>
    <scope>NUCLEOTIDE SEQUENCE [LARGE SCALE GENOMIC DNA]</scope>
    <source>
        <strain evidence="9">UI2</strain>
    </source>
</reference>
<keyword evidence="2 6" id="KW-1003">Cell membrane</keyword>
<dbReference type="NCBIfam" id="TIGR00773">
    <property type="entry name" value="NhaA"/>
    <property type="match status" value="1"/>
</dbReference>
<dbReference type="EMBL" id="FXWL01000002">
    <property type="protein sequence ID" value="SMQ76999.1"/>
    <property type="molecule type" value="Genomic_DNA"/>
</dbReference>
<dbReference type="InterPro" id="IPR004670">
    <property type="entry name" value="NhaA"/>
</dbReference>
<keyword evidence="6" id="KW-0050">Antiport</keyword>
<dbReference type="InterPro" id="IPR023171">
    <property type="entry name" value="Na/H_antiporter_dom_sf"/>
</dbReference>
<organism evidence="8 9">
    <name type="scientific">Sphingopyxis terrae subsp. ummariensis</name>
    <dbReference type="NCBI Taxonomy" id="429001"/>
    <lineage>
        <taxon>Bacteria</taxon>
        <taxon>Pseudomonadati</taxon>
        <taxon>Pseudomonadota</taxon>
        <taxon>Alphaproteobacteria</taxon>
        <taxon>Sphingomonadales</taxon>
        <taxon>Sphingomonadaceae</taxon>
        <taxon>Sphingopyxis</taxon>
    </lineage>
</organism>
<dbReference type="NCBIfam" id="NF007112">
    <property type="entry name" value="PRK09561.1"/>
    <property type="match status" value="1"/>
</dbReference>
<evidence type="ECO:0000256" key="5">
    <source>
        <dbReference type="ARBA" id="ARBA00023136"/>
    </source>
</evidence>
<comment type="function">
    <text evidence="6">Na(+)/H(+) antiporter that extrudes sodium in exchange for external protons.</text>
</comment>
<evidence type="ECO:0000256" key="4">
    <source>
        <dbReference type="ARBA" id="ARBA00022989"/>
    </source>
</evidence>
<comment type="catalytic activity">
    <reaction evidence="6">
        <text>Na(+)(in) + 2 H(+)(out) = Na(+)(out) + 2 H(+)(in)</text>
        <dbReference type="Rhea" id="RHEA:29251"/>
        <dbReference type="ChEBI" id="CHEBI:15378"/>
        <dbReference type="ChEBI" id="CHEBI:29101"/>
    </reaction>
</comment>
<gene>
    <name evidence="6" type="primary">nhaA</name>
    <name evidence="8" type="ORF">SAMN06295984_2416</name>
</gene>
<feature type="transmembrane region" description="Helical" evidence="6">
    <location>
        <begin position="65"/>
        <end position="83"/>
    </location>
</feature>
<dbReference type="Proteomes" id="UP000194469">
    <property type="component" value="Unassembled WGS sequence"/>
</dbReference>
<keyword evidence="6" id="KW-0813">Transport</keyword>
<dbReference type="PANTHER" id="PTHR30341">
    <property type="entry name" value="SODIUM ION/PROTON ANTIPORTER NHAA-RELATED"/>
    <property type="match status" value="1"/>
</dbReference>
<evidence type="ECO:0000313" key="9">
    <source>
        <dbReference type="Proteomes" id="UP000194469"/>
    </source>
</evidence>
<evidence type="ECO:0000256" key="3">
    <source>
        <dbReference type="ARBA" id="ARBA00022692"/>
    </source>
</evidence>
<feature type="transmembrane region" description="Helical" evidence="6">
    <location>
        <begin position="160"/>
        <end position="181"/>
    </location>
</feature>
<dbReference type="HAMAP" id="MF_01844">
    <property type="entry name" value="NhaA"/>
    <property type="match status" value="1"/>
</dbReference>
<comment type="subcellular location">
    <subcellularLocation>
        <location evidence="1">Cell inner membrane</location>
        <topology evidence="1">Multi-pass membrane protein</topology>
    </subcellularLocation>
    <subcellularLocation>
        <location evidence="6">Cell membrane</location>
        <topology evidence="6">Multi-pass membrane protein</topology>
    </subcellularLocation>
</comment>
<feature type="transmembrane region" description="Helical" evidence="6">
    <location>
        <begin position="373"/>
        <end position="393"/>
    </location>
</feature>
<protein>
    <recommendedName>
        <fullName evidence="6">Na(+)/H(+) antiporter NhaA</fullName>
    </recommendedName>
    <alternativeName>
        <fullName evidence="6">Sodium/proton antiporter NhaA</fullName>
    </alternativeName>
</protein>
<comment type="similarity">
    <text evidence="6">Belongs to the NhaA Na(+)/H(+) (TC 2.A.33) antiporter family.</text>
</comment>
<feature type="transmembrane region" description="Helical" evidence="6">
    <location>
        <begin position="104"/>
        <end position="126"/>
    </location>
</feature>
<evidence type="ECO:0000256" key="7">
    <source>
        <dbReference type="SAM" id="MobiDB-lite"/>
    </source>
</evidence>
<feature type="transmembrane region" description="Helical" evidence="6">
    <location>
        <begin position="335"/>
        <end position="361"/>
    </location>
</feature>
<dbReference type="GO" id="GO:0015385">
    <property type="term" value="F:sodium:proton antiporter activity"/>
    <property type="evidence" value="ECO:0007669"/>
    <property type="project" value="UniProtKB-UniRule"/>
</dbReference>
<dbReference type="RefSeq" id="WP_086457293.1">
    <property type="nucleotide sequence ID" value="NZ_FXWL01000002.1"/>
</dbReference>
<keyword evidence="3 6" id="KW-0812">Transmembrane</keyword>
<proteinExistence type="inferred from homology"/>
<feature type="transmembrane region" description="Helical" evidence="6">
    <location>
        <begin position="215"/>
        <end position="245"/>
    </location>
</feature>
<dbReference type="GO" id="GO:0006885">
    <property type="term" value="P:regulation of pH"/>
    <property type="evidence" value="ECO:0007669"/>
    <property type="project" value="UniProtKB-UniRule"/>
</dbReference>
<sequence>MTRSSSPRSALRDFLESESAGGMLLIFAAALAMIIANSALGADYHHAIHAVTGPTLTDKLGPMTVHLWVNDGLMAIFFLLVGLEIKREFVDGRLASWDRRRLPMIAAAAGMAVPAVIYILLAGGTAGLAQGWAIPAATDIAFAIGVLALLGKRAPTSLKLFLVTVAIVDDMGAVAIIALFYTAEINMLALGAAALLLGVTFAVNRAGVKHLAVYLLLFALLWYAMLLSGVHATIAGVLAAMAIPFERTPGAPDSETSPLHRLEHGLHPWVAFAIVPLFGFANAGVDVRGLGVDQIFAPLPLGIAAGLFFGKQVGIFGSVWLAVKLGIAGKLRGATWLQIYGVSVLCGIGFTMSLFIGGLAFPGNALLIEEAKIGILMGSLVAALTGFAVLRFAPLHPDHSGIETSSDAEIARDGDVSDTSEVRPATAS</sequence>
<dbReference type="GeneID" id="303002054"/>